<comment type="caution">
    <text evidence="1">The sequence shown here is derived from an EMBL/GenBank/DDBJ whole genome shotgun (WGS) entry which is preliminary data.</text>
</comment>
<name>A0ACC0A9N9_CATRO</name>
<proteinExistence type="predicted"/>
<keyword evidence="2" id="KW-1185">Reference proteome</keyword>
<evidence type="ECO:0000313" key="2">
    <source>
        <dbReference type="Proteomes" id="UP001060085"/>
    </source>
</evidence>
<dbReference type="EMBL" id="CM044706">
    <property type="protein sequence ID" value="KAI5657334.1"/>
    <property type="molecule type" value="Genomic_DNA"/>
</dbReference>
<protein>
    <submittedName>
        <fullName evidence="1">Uncharacterized protein</fullName>
    </submittedName>
</protein>
<accession>A0ACC0A9N9</accession>
<gene>
    <name evidence="1" type="ORF">M9H77_26127</name>
</gene>
<reference evidence="2" key="1">
    <citation type="journal article" date="2023" name="Nat. Plants">
        <title>Single-cell RNA sequencing provides a high-resolution roadmap for understanding the multicellular compartmentation of specialized metabolism.</title>
        <authorList>
            <person name="Sun S."/>
            <person name="Shen X."/>
            <person name="Li Y."/>
            <person name="Li Y."/>
            <person name="Wang S."/>
            <person name="Li R."/>
            <person name="Zhang H."/>
            <person name="Shen G."/>
            <person name="Guo B."/>
            <person name="Wei J."/>
            <person name="Xu J."/>
            <person name="St-Pierre B."/>
            <person name="Chen S."/>
            <person name="Sun C."/>
        </authorList>
    </citation>
    <scope>NUCLEOTIDE SEQUENCE [LARGE SCALE GENOMIC DNA]</scope>
</reference>
<dbReference type="Proteomes" id="UP001060085">
    <property type="component" value="Linkage Group LG06"/>
</dbReference>
<organism evidence="1 2">
    <name type="scientific">Catharanthus roseus</name>
    <name type="common">Madagascar periwinkle</name>
    <name type="synonym">Vinca rosea</name>
    <dbReference type="NCBI Taxonomy" id="4058"/>
    <lineage>
        <taxon>Eukaryota</taxon>
        <taxon>Viridiplantae</taxon>
        <taxon>Streptophyta</taxon>
        <taxon>Embryophyta</taxon>
        <taxon>Tracheophyta</taxon>
        <taxon>Spermatophyta</taxon>
        <taxon>Magnoliopsida</taxon>
        <taxon>eudicotyledons</taxon>
        <taxon>Gunneridae</taxon>
        <taxon>Pentapetalae</taxon>
        <taxon>asterids</taxon>
        <taxon>lamiids</taxon>
        <taxon>Gentianales</taxon>
        <taxon>Apocynaceae</taxon>
        <taxon>Rauvolfioideae</taxon>
        <taxon>Vinceae</taxon>
        <taxon>Catharanthinae</taxon>
        <taxon>Catharanthus</taxon>
    </lineage>
</organism>
<sequence length="132" mass="14889">MEAPATTALNNSGPVSDAKPQIIYRCKKCRRIVASQDLVVTHEPGDGQKCFKWKKRSKNDGDLELPECSSIFVEPMRWMETVQDGCVGDKIQCIGCKTRLGSFNWAGMQCNCGRWINPAFQLHKSRIDECHL</sequence>
<evidence type="ECO:0000313" key="1">
    <source>
        <dbReference type="EMBL" id="KAI5657334.1"/>
    </source>
</evidence>